<comment type="similarity">
    <text evidence="8">Belongs to the Ca(2+):cation antiporter (CaCA) (TC 2.A.19) family. Cation/calcium exchanger (CCX) subfamily.</text>
</comment>
<reference evidence="12" key="1">
    <citation type="journal article" date="2017" name="Cell">
        <title>Insights into land plant evolution garnered from the Marchantia polymorpha genome.</title>
        <authorList>
            <person name="Bowman J.L."/>
            <person name="Kohchi T."/>
            <person name="Yamato K.T."/>
            <person name="Jenkins J."/>
            <person name="Shu S."/>
            <person name="Ishizaki K."/>
            <person name="Yamaoka S."/>
            <person name="Nishihama R."/>
            <person name="Nakamura Y."/>
            <person name="Berger F."/>
            <person name="Adam C."/>
            <person name="Aki S.S."/>
            <person name="Althoff F."/>
            <person name="Araki T."/>
            <person name="Arteaga-Vazquez M.A."/>
            <person name="Balasubrmanian S."/>
            <person name="Barry K."/>
            <person name="Bauer D."/>
            <person name="Boehm C.R."/>
            <person name="Briginshaw L."/>
            <person name="Caballero-Perez J."/>
            <person name="Catarino B."/>
            <person name="Chen F."/>
            <person name="Chiyoda S."/>
            <person name="Chovatia M."/>
            <person name="Davies K.M."/>
            <person name="Delmans M."/>
            <person name="Demura T."/>
            <person name="Dierschke T."/>
            <person name="Dolan L."/>
            <person name="Dorantes-Acosta A.E."/>
            <person name="Eklund D.M."/>
            <person name="Florent S.N."/>
            <person name="Flores-Sandoval E."/>
            <person name="Fujiyama A."/>
            <person name="Fukuzawa H."/>
            <person name="Galik B."/>
            <person name="Grimanelli D."/>
            <person name="Grimwood J."/>
            <person name="Grossniklaus U."/>
            <person name="Hamada T."/>
            <person name="Haseloff J."/>
            <person name="Hetherington A.J."/>
            <person name="Higo A."/>
            <person name="Hirakawa Y."/>
            <person name="Hundley H.N."/>
            <person name="Ikeda Y."/>
            <person name="Inoue K."/>
            <person name="Inoue S.I."/>
            <person name="Ishida S."/>
            <person name="Jia Q."/>
            <person name="Kakita M."/>
            <person name="Kanazawa T."/>
            <person name="Kawai Y."/>
            <person name="Kawashima T."/>
            <person name="Kennedy M."/>
            <person name="Kinose K."/>
            <person name="Kinoshita T."/>
            <person name="Kohara Y."/>
            <person name="Koide E."/>
            <person name="Komatsu K."/>
            <person name="Kopischke S."/>
            <person name="Kubo M."/>
            <person name="Kyozuka J."/>
            <person name="Lagercrantz U."/>
            <person name="Lin S.S."/>
            <person name="Lindquist E."/>
            <person name="Lipzen A.M."/>
            <person name="Lu C.W."/>
            <person name="De Luna E."/>
            <person name="Martienssen R.A."/>
            <person name="Minamino N."/>
            <person name="Mizutani M."/>
            <person name="Mizutani M."/>
            <person name="Mochizuki N."/>
            <person name="Monte I."/>
            <person name="Mosher R."/>
            <person name="Nagasaki H."/>
            <person name="Nakagami H."/>
            <person name="Naramoto S."/>
            <person name="Nishitani K."/>
            <person name="Ohtani M."/>
            <person name="Okamoto T."/>
            <person name="Okumura M."/>
            <person name="Phillips J."/>
            <person name="Pollak B."/>
            <person name="Reinders A."/>
            <person name="Rovekamp M."/>
            <person name="Sano R."/>
            <person name="Sawa S."/>
            <person name="Schmid M.W."/>
            <person name="Shirakawa M."/>
            <person name="Solano R."/>
            <person name="Spunde A."/>
            <person name="Suetsugu N."/>
            <person name="Sugano S."/>
            <person name="Sugiyama A."/>
            <person name="Sun R."/>
            <person name="Suzuki Y."/>
            <person name="Takenaka M."/>
            <person name="Takezawa D."/>
            <person name="Tomogane H."/>
            <person name="Tsuzuki M."/>
            <person name="Ueda T."/>
            <person name="Umeda M."/>
            <person name="Ward J.M."/>
            <person name="Watanabe Y."/>
            <person name="Yazaki K."/>
            <person name="Yokoyama R."/>
            <person name="Yoshitake Y."/>
            <person name="Yotsui I."/>
            <person name="Zachgo S."/>
            <person name="Schmutz J."/>
        </authorList>
    </citation>
    <scope>NUCLEOTIDE SEQUENCE [LARGE SCALE GENOMIC DNA]</scope>
    <source>
        <strain evidence="12">Tak-1</strain>
    </source>
</reference>
<dbReference type="AlphaFoldDB" id="A0A2R6W511"/>
<sequence length="712" mass="76957">MRNLWVRKIRPAFVLASFIIFFVLVRPQDHRPAGAFTAEERPGHLRRSLLTKGYSAGVDGAEALQGYDQSKRLTNFRNLLTTSGDDNGVEVGSTEASSSVSVNGGQVAQISSRNESIGVASESDLELTPQRTPCENVREHLGYPDSCSYVKSIPQCKSGTLIEYTQFFFCTFKDAVVPAYIALAIWLVILFYMLGNQAADFFCCSIEKLSALLHLPPTVAGVTLLPLGNGAPDVFASIAAFVGAGQGQVGLNSVLGGATFVTSVVAGSASLVVAASNAPVHLDRRCFLRDIGFFLFTLAVLTTILFNGEIHFWGAIGYISIYGAYAVTVAAVEFLKSHRHKLANWQPLGNWQPLQPLLQGQPSSLSDDESGFGGPGGPYTELFDTRRGFSSAVETTLPQWAWAPHVAIYSTTSNLQEELDRADAGGERTLWGNHEAQVARDVKWYSAQGLCSYIIEWPLTLPRRLTTPLVEEARWSKFYAVSSAALAPSLLAMVWDGKDSGPFGSAWIEYVVAGGIGLVLGGLAFFTTVREHPPRRYLFPWALGGFIMSIVWFYIIANELVGALVALGVVLEIDAAILGLTVLAWGNSIGDLMSNLALVVHGGDGVQIAFSGCYAGPMFNTLMGIGLSLVLASWKSYPDKFVIPQDPSIFFTLAFLVAGLVWAFIILPSRRMQPTKGFGIGLLALYAAFLTLRLALALGLSVFLNDLFNLNS</sequence>
<dbReference type="PANTHER" id="PTHR12266">
    <property type="entry name" value="NA+/CA2+ K+ INDEPENDENT EXCHANGER"/>
    <property type="match status" value="1"/>
</dbReference>
<keyword evidence="6 9" id="KW-0472">Membrane</keyword>
<gene>
    <name evidence="11" type="ORF">MARPO_0151s0010</name>
</gene>
<feature type="transmembrane region" description="Helical" evidence="9">
    <location>
        <begin position="649"/>
        <end position="667"/>
    </location>
</feature>
<feature type="transmembrane region" description="Helical" evidence="9">
    <location>
        <begin position="175"/>
        <end position="194"/>
    </location>
</feature>
<dbReference type="EMBL" id="KZ772821">
    <property type="protein sequence ID" value="PTQ28935.1"/>
    <property type="molecule type" value="Genomic_DNA"/>
</dbReference>
<keyword evidence="4 9" id="KW-1133">Transmembrane helix</keyword>
<feature type="transmembrane region" description="Helical" evidence="9">
    <location>
        <begin position="618"/>
        <end position="637"/>
    </location>
</feature>
<feature type="transmembrane region" description="Helical" evidence="9">
    <location>
        <begin position="563"/>
        <end position="585"/>
    </location>
</feature>
<dbReference type="InterPro" id="IPR004837">
    <property type="entry name" value="NaCa_Exmemb"/>
</dbReference>
<feature type="transmembrane region" description="Helical" evidence="9">
    <location>
        <begin position="538"/>
        <end position="557"/>
    </location>
</feature>
<dbReference type="GO" id="GO:0008324">
    <property type="term" value="F:monoatomic cation transmembrane transporter activity"/>
    <property type="evidence" value="ECO:0000318"/>
    <property type="project" value="GO_Central"/>
</dbReference>
<feature type="domain" description="Sodium/calcium exchanger membrane region" evidence="10">
    <location>
        <begin position="184"/>
        <end position="329"/>
    </location>
</feature>
<feature type="transmembrane region" description="Helical" evidence="9">
    <location>
        <begin position="679"/>
        <end position="704"/>
    </location>
</feature>
<dbReference type="OrthoDB" id="407410at2759"/>
<feature type="transmembrane region" description="Helical" evidence="9">
    <location>
        <begin position="254"/>
        <end position="275"/>
    </location>
</feature>
<evidence type="ECO:0000256" key="3">
    <source>
        <dbReference type="ARBA" id="ARBA00022692"/>
    </source>
</evidence>
<dbReference type="EMBL" id="KZ772821">
    <property type="protein sequence ID" value="PTQ28936.1"/>
    <property type="molecule type" value="Genomic_DNA"/>
</dbReference>
<evidence type="ECO:0000256" key="6">
    <source>
        <dbReference type="ARBA" id="ARBA00023136"/>
    </source>
</evidence>
<dbReference type="GO" id="GO:0006814">
    <property type="term" value="P:sodium ion transport"/>
    <property type="evidence" value="ECO:0007669"/>
    <property type="project" value="UniProtKB-KW"/>
</dbReference>
<keyword evidence="2" id="KW-0813">Transport</keyword>
<evidence type="ECO:0000256" key="5">
    <source>
        <dbReference type="ARBA" id="ARBA00023053"/>
    </source>
</evidence>
<evidence type="ECO:0000256" key="1">
    <source>
        <dbReference type="ARBA" id="ARBA00004141"/>
    </source>
</evidence>
<evidence type="ECO:0000256" key="2">
    <source>
        <dbReference type="ARBA" id="ARBA00022448"/>
    </source>
</evidence>
<evidence type="ECO:0000259" key="10">
    <source>
        <dbReference type="Pfam" id="PF01699"/>
    </source>
</evidence>
<dbReference type="PANTHER" id="PTHR12266:SF0">
    <property type="entry name" value="MITOCHONDRIAL SODIUM_CALCIUM EXCHANGER PROTEIN"/>
    <property type="match status" value="1"/>
</dbReference>
<keyword evidence="5" id="KW-0915">Sodium</keyword>
<keyword evidence="7" id="KW-0406">Ion transport</keyword>
<dbReference type="InterPro" id="IPR051359">
    <property type="entry name" value="CaCA_antiporter"/>
</dbReference>
<feature type="transmembrane region" description="Helical" evidence="9">
    <location>
        <begin position="287"/>
        <end position="306"/>
    </location>
</feature>
<evidence type="ECO:0000256" key="4">
    <source>
        <dbReference type="ARBA" id="ARBA00022989"/>
    </source>
</evidence>
<accession>A0A2R6W511</accession>
<dbReference type="Gene3D" id="1.20.1420.30">
    <property type="entry name" value="NCX, central ion-binding region"/>
    <property type="match status" value="2"/>
</dbReference>
<evidence type="ECO:0000256" key="7">
    <source>
        <dbReference type="ARBA" id="ARBA00023201"/>
    </source>
</evidence>
<dbReference type="GO" id="GO:0016020">
    <property type="term" value="C:membrane"/>
    <property type="evidence" value="ECO:0000318"/>
    <property type="project" value="GO_Central"/>
</dbReference>
<reference evidence="11" key="2">
    <citation type="submission" date="2017-12" db="EMBL/GenBank/DDBJ databases">
        <title>WGS assembly of Marchantia polymorpha.</title>
        <authorList>
            <person name="Bowman J.L."/>
            <person name="Kohchi T."/>
            <person name="Yamato K.T."/>
            <person name="Jenkins J."/>
            <person name="Shu S."/>
            <person name="Ishizaki K."/>
            <person name="Yamaoka S."/>
            <person name="Nishihama R."/>
            <person name="Nakamura Y."/>
            <person name="Berger F."/>
            <person name="Adam C."/>
            <person name="Aki S.S."/>
            <person name="Althoff F."/>
            <person name="Araki T."/>
            <person name="Arteaga-Vazquez M.A."/>
            <person name="Balasubrmanian S."/>
            <person name="Bauer D."/>
            <person name="Boehm C.R."/>
            <person name="Briginshaw L."/>
            <person name="Caballero-Perez J."/>
            <person name="Catarino B."/>
            <person name="Chen F."/>
            <person name="Chiyoda S."/>
            <person name="Chovatia M."/>
            <person name="Davies K.M."/>
            <person name="Delmans M."/>
            <person name="Demura T."/>
            <person name="Dierschke T."/>
            <person name="Dolan L."/>
            <person name="Dorantes-Acosta A.E."/>
            <person name="Eklund D.M."/>
            <person name="Florent S.N."/>
            <person name="Flores-Sandoval E."/>
            <person name="Fujiyama A."/>
            <person name="Fukuzawa H."/>
            <person name="Galik B."/>
            <person name="Grimanelli D."/>
            <person name="Grimwood J."/>
            <person name="Grossniklaus U."/>
            <person name="Hamada T."/>
            <person name="Haseloff J."/>
            <person name="Hetherington A.J."/>
            <person name="Higo A."/>
            <person name="Hirakawa Y."/>
            <person name="Hundley H.N."/>
            <person name="Ikeda Y."/>
            <person name="Inoue K."/>
            <person name="Inoue S."/>
            <person name="Ishida S."/>
            <person name="Jia Q."/>
            <person name="Kakita M."/>
            <person name="Kanazawa T."/>
            <person name="Kawai Y."/>
            <person name="Kawashima T."/>
            <person name="Kennedy M."/>
            <person name="Kinose K."/>
            <person name="Kinoshita T."/>
            <person name="Kohara Y."/>
            <person name="Koide E."/>
            <person name="Komatsu K."/>
            <person name="Kopischke S."/>
            <person name="Kubo M."/>
            <person name="Kyozuka J."/>
            <person name="Lagercrantz U."/>
            <person name="Lin S.S."/>
            <person name="Lindquist E."/>
            <person name="Lipzen A.M."/>
            <person name="Lu C."/>
            <person name="Luna E.D."/>
            <person name="Martienssen R.A."/>
            <person name="Minamino N."/>
            <person name="Mizutani M."/>
            <person name="Mizutani M."/>
            <person name="Mochizuki N."/>
            <person name="Monte I."/>
            <person name="Mosher R."/>
            <person name="Nagasaki H."/>
            <person name="Nakagami H."/>
            <person name="Naramoto S."/>
            <person name="Nishitani K."/>
            <person name="Ohtani M."/>
            <person name="Okamoto T."/>
            <person name="Okumura M."/>
            <person name="Phillips J."/>
            <person name="Pollak B."/>
            <person name="Reinders A."/>
            <person name="Roevekamp M."/>
            <person name="Sano R."/>
            <person name="Sawa S."/>
            <person name="Schmid M.W."/>
            <person name="Shirakawa M."/>
            <person name="Solano R."/>
            <person name="Spunde A."/>
            <person name="Suetsugu N."/>
            <person name="Sugano S."/>
            <person name="Sugiyama A."/>
            <person name="Sun R."/>
            <person name="Suzuki Y."/>
            <person name="Takenaka M."/>
            <person name="Takezawa D."/>
            <person name="Tomogane H."/>
            <person name="Tsuzuki M."/>
            <person name="Ueda T."/>
            <person name="Umeda M."/>
            <person name="Ward J.M."/>
            <person name="Watanabe Y."/>
            <person name="Yazaki K."/>
            <person name="Yokoyama R."/>
            <person name="Yoshitake Y."/>
            <person name="Yotsui I."/>
            <person name="Zachgo S."/>
            <person name="Schmutz J."/>
        </authorList>
    </citation>
    <scope>NUCLEOTIDE SEQUENCE [LARGE SCALE GENOMIC DNA]</scope>
    <source>
        <strain evidence="11">Tak-1</strain>
    </source>
</reference>
<feature type="transmembrane region" description="Helical" evidence="9">
    <location>
        <begin position="312"/>
        <end position="335"/>
    </location>
</feature>
<evidence type="ECO:0000256" key="9">
    <source>
        <dbReference type="SAM" id="Phobius"/>
    </source>
</evidence>
<keyword evidence="3 9" id="KW-0812">Transmembrane</keyword>
<feature type="transmembrane region" description="Helical" evidence="9">
    <location>
        <begin position="478"/>
        <end position="495"/>
    </location>
</feature>
<dbReference type="Pfam" id="PF01699">
    <property type="entry name" value="Na_Ca_ex"/>
    <property type="match status" value="2"/>
</dbReference>
<name>A0A2R6W511_MARPO</name>
<organism evidence="11 12">
    <name type="scientific">Marchantia polymorpha</name>
    <name type="common">Common liverwort</name>
    <name type="synonym">Marchantia aquatica</name>
    <dbReference type="NCBI Taxonomy" id="3197"/>
    <lineage>
        <taxon>Eukaryota</taxon>
        <taxon>Viridiplantae</taxon>
        <taxon>Streptophyta</taxon>
        <taxon>Embryophyta</taxon>
        <taxon>Marchantiophyta</taxon>
        <taxon>Marchantiopsida</taxon>
        <taxon>Marchantiidae</taxon>
        <taxon>Marchantiales</taxon>
        <taxon>Marchantiaceae</taxon>
        <taxon>Marchantia</taxon>
    </lineage>
</organism>
<keyword evidence="12" id="KW-1185">Reference proteome</keyword>
<evidence type="ECO:0000313" key="12">
    <source>
        <dbReference type="Proteomes" id="UP000244005"/>
    </source>
</evidence>
<proteinExistence type="inferred from homology"/>
<feature type="transmembrane region" description="Helical" evidence="9">
    <location>
        <begin position="507"/>
        <end position="526"/>
    </location>
</feature>
<keyword evidence="7" id="KW-0739">Sodium transport</keyword>
<dbReference type="GO" id="GO:0006812">
    <property type="term" value="P:monoatomic cation transport"/>
    <property type="evidence" value="ECO:0000318"/>
    <property type="project" value="GO_Central"/>
</dbReference>
<feature type="domain" description="Sodium/calcium exchanger membrane region" evidence="10">
    <location>
        <begin position="541"/>
        <end position="693"/>
    </location>
</feature>
<dbReference type="Proteomes" id="UP000244005">
    <property type="component" value="Unassembled WGS sequence"/>
</dbReference>
<evidence type="ECO:0000256" key="8">
    <source>
        <dbReference type="ARBA" id="ARBA00038187"/>
    </source>
</evidence>
<dbReference type="Gramene" id="Mp8g14960.1">
    <property type="protein sequence ID" value="Mp8g14960.1.cds"/>
    <property type="gene ID" value="Mp8g14960"/>
</dbReference>
<dbReference type="InterPro" id="IPR044880">
    <property type="entry name" value="NCX_ion-bd_dom_sf"/>
</dbReference>
<protein>
    <recommendedName>
        <fullName evidence="10">Sodium/calcium exchanger membrane region domain-containing protein</fullName>
    </recommendedName>
</protein>
<evidence type="ECO:0000313" key="11">
    <source>
        <dbReference type="EMBL" id="PTQ28934.1"/>
    </source>
</evidence>
<comment type="subcellular location">
    <subcellularLocation>
        <location evidence="1">Membrane</location>
        <topology evidence="1">Multi-pass membrane protein</topology>
    </subcellularLocation>
</comment>
<dbReference type="EMBL" id="KZ772821">
    <property type="protein sequence ID" value="PTQ28934.1"/>
    <property type="molecule type" value="Genomic_DNA"/>
</dbReference>